<evidence type="ECO:0000313" key="2">
    <source>
        <dbReference type="Proteomes" id="UP000821865"/>
    </source>
</evidence>
<dbReference type="Proteomes" id="UP000821865">
    <property type="component" value="Chromosome 2"/>
</dbReference>
<protein>
    <submittedName>
        <fullName evidence="1">Uncharacterized protein</fullName>
    </submittedName>
</protein>
<evidence type="ECO:0000313" key="1">
    <source>
        <dbReference type="EMBL" id="KAH7966202.1"/>
    </source>
</evidence>
<name>A0ACB8DE13_DERSI</name>
<reference evidence="1" key="1">
    <citation type="submission" date="2020-05" db="EMBL/GenBank/DDBJ databases">
        <title>Large-scale comparative analyses of tick genomes elucidate their genetic diversity and vector capacities.</title>
        <authorList>
            <person name="Jia N."/>
            <person name="Wang J."/>
            <person name="Shi W."/>
            <person name="Du L."/>
            <person name="Sun Y."/>
            <person name="Zhan W."/>
            <person name="Jiang J."/>
            <person name="Wang Q."/>
            <person name="Zhang B."/>
            <person name="Ji P."/>
            <person name="Sakyi L.B."/>
            <person name="Cui X."/>
            <person name="Yuan T."/>
            <person name="Jiang B."/>
            <person name="Yang W."/>
            <person name="Lam T.T.-Y."/>
            <person name="Chang Q."/>
            <person name="Ding S."/>
            <person name="Wang X."/>
            <person name="Zhu J."/>
            <person name="Ruan X."/>
            <person name="Zhao L."/>
            <person name="Wei J."/>
            <person name="Que T."/>
            <person name="Du C."/>
            <person name="Cheng J."/>
            <person name="Dai P."/>
            <person name="Han X."/>
            <person name="Huang E."/>
            <person name="Gao Y."/>
            <person name="Liu J."/>
            <person name="Shao H."/>
            <person name="Ye R."/>
            <person name="Li L."/>
            <person name="Wei W."/>
            <person name="Wang X."/>
            <person name="Wang C."/>
            <person name="Yang T."/>
            <person name="Huo Q."/>
            <person name="Li W."/>
            <person name="Guo W."/>
            <person name="Chen H."/>
            <person name="Zhou L."/>
            <person name="Ni X."/>
            <person name="Tian J."/>
            <person name="Zhou Y."/>
            <person name="Sheng Y."/>
            <person name="Liu T."/>
            <person name="Pan Y."/>
            <person name="Xia L."/>
            <person name="Li J."/>
            <person name="Zhao F."/>
            <person name="Cao W."/>
        </authorList>
    </citation>
    <scope>NUCLEOTIDE SEQUENCE</scope>
    <source>
        <strain evidence="1">Dsil-2018</strain>
    </source>
</reference>
<proteinExistence type="predicted"/>
<gene>
    <name evidence="1" type="ORF">HPB49_014319</name>
</gene>
<organism evidence="1 2">
    <name type="scientific">Dermacentor silvarum</name>
    <name type="common">Tick</name>
    <dbReference type="NCBI Taxonomy" id="543639"/>
    <lineage>
        <taxon>Eukaryota</taxon>
        <taxon>Metazoa</taxon>
        <taxon>Ecdysozoa</taxon>
        <taxon>Arthropoda</taxon>
        <taxon>Chelicerata</taxon>
        <taxon>Arachnida</taxon>
        <taxon>Acari</taxon>
        <taxon>Parasitiformes</taxon>
        <taxon>Ixodida</taxon>
        <taxon>Ixodoidea</taxon>
        <taxon>Ixodidae</taxon>
        <taxon>Rhipicephalinae</taxon>
        <taxon>Dermacentor</taxon>
    </lineage>
</organism>
<accession>A0ACB8DE13</accession>
<comment type="caution">
    <text evidence="1">The sequence shown here is derived from an EMBL/GenBank/DDBJ whole genome shotgun (WGS) entry which is preliminary data.</text>
</comment>
<keyword evidence="2" id="KW-1185">Reference proteome</keyword>
<sequence length="282" mass="29591">MDQSESAASGLAGKRPWDEGRDETSTPDSGGGEEPPTKAAGNRRPSFKPRPTIAAGPRAEAKPALQSTPPGIEASSGPTTVDGADKSKSSEEEFPPLSQGTDVKAEPNKNTEDATEDAEADKSACMDVTEAPSSGVAAKRAHEDTNETTANTDGEGQPPTKAAIVRRPSLRPRPNVATVAAAVQVQREVQPEYDGTLEDKTTAADKTPDNVEPRNPETMDFSQEAAALTAGKHSREEFVGEKQEPGGGSDEPPPKTPGIRRSTLKPRPSLAAETRQADKPPP</sequence>
<dbReference type="EMBL" id="CM023471">
    <property type="protein sequence ID" value="KAH7966202.1"/>
    <property type="molecule type" value="Genomic_DNA"/>
</dbReference>